<evidence type="ECO:0000313" key="1">
    <source>
        <dbReference type="EMBL" id="GGE00243.1"/>
    </source>
</evidence>
<sequence length="69" mass="7491">MTSMSRLPDRFVDLPLTDDLDAAVDAALATAGGDPRVAIQSLILGQKNLMQAYDARLSAGYVRRGIDRR</sequence>
<dbReference type="Proteomes" id="UP000644699">
    <property type="component" value="Unassembled WGS sequence"/>
</dbReference>
<dbReference type="EMBL" id="BMIQ01000002">
    <property type="protein sequence ID" value="GGE00243.1"/>
    <property type="molecule type" value="Genomic_DNA"/>
</dbReference>
<keyword evidence="2" id="KW-1185">Reference proteome</keyword>
<name>A0A916ZJT9_9HYPH</name>
<gene>
    <name evidence="1" type="ORF">GCM10011390_18810</name>
</gene>
<accession>A0A916ZJT9</accession>
<reference evidence="1" key="2">
    <citation type="submission" date="2020-09" db="EMBL/GenBank/DDBJ databases">
        <authorList>
            <person name="Sun Q."/>
            <person name="Zhou Y."/>
        </authorList>
    </citation>
    <scope>NUCLEOTIDE SEQUENCE</scope>
    <source>
        <strain evidence="1">CGMCC 1.15367</strain>
    </source>
</reference>
<protein>
    <submittedName>
        <fullName evidence="1">Uncharacterized protein</fullName>
    </submittedName>
</protein>
<evidence type="ECO:0000313" key="2">
    <source>
        <dbReference type="Proteomes" id="UP000644699"/>
    </source>
</evidence>
<comment type="caution">
    <text evidence="1">The sequence shown here is derived from an EMBL/GenBank/DDBJ whole genome shotgun (WGS) entry which is preliminary data.</text>
</comment>
<reference evidence="1" key="1">
    <citation type="journal article" date="2014" name="Int. J. Syst. Evol. Microbiol.">
        <title>Complete genome sequence of Corynebacterium casei LMG S-19264T (=DSM 44701T), isolated from a smear-ripened cheese.</title>
        <authorList>
            <consortium name="US DOE Joint Genome Institute (JGI-PGF)"/>
            <person name="Walter F."/>
            <person name="Albersmeier A."/>
            <person name="Kalinowski J."/>
            <person name="Ruckert C."/>
        </authorList>
    </citation>
    <scope>NUCLEOTIDE SEQUENCE</scope>
    <source>
        <strain evidence="1">CGMCC 1.15367</strain>
    </source>
</reference>
<dbReference type="AlphaFoldDB" id="A0A916ZJT9"/>
<proteinExistence type="predicted"/>
<organism evidence="1 2">
    <name type="scientific">Aureimonas endophytica</name>
    <dbReference type="NCBI Taxonomy" id="2027858"/>
    <lineage>
        <taxon>Bacteria</taxon>
        <taxon>Pseudomonadati</taxon>
        <taxon>Pseudomonadota</taxon>
        <taxon>Alphaproteobacteria</taxon>
        <taxon>Hyphomicrobiales</taxon>
        <taxon>Aurantimonadaceae</taxon>
        <taxon>Aureimonas</taxon>
    </lineage>
</organism>